<evidence type="ECO:0000313" key="3">
    <source>
        <dbReference type="Proteomes" id="UP000018721"/>
    </source>
</evidence>
<evidence type="ECO:0000313" key="2">
    <source>
        <dbReference type="EMBL" id="ETI42782.1"/>
    </source>
</evidence>
<organism evidence="2 3">
    <name type="scientific">Phytophthora nicotianae P1569</name>
    <dbReference type="NCBI Taxonomy" id="1317065"/>
    <lineage>
        <taxon>Eukaryota</taxon>
        <taxon>Sar</taxon>
        <taxon>Stramenopiles</taxon>
        <taxon>Oomycota</taxon>
        <taxon>Peronosporomycetes</taxon>
        <taxon>Peronosporales</taxon>
        <taxon>Peronosporaceae</taxon>
        <taxon>Phytophthora</taxon>
    </lineage>
</organism>
<gene>
    <name evidence="2" type="ORF">F443_12168</name>
</gene>
<reference evidence="2 3" key="1">
    <citation type="submission" date="2013-11" db="EMBL/GenBank/DDBJ databases">
        <title>The Genome Sequence of Phytophthora parasitica P1569.</title>
        <authorList>
            <consortium name="The Broad Institute Genomics Platform"/>
            <person name="Russ C."/>
            <person name="Tyler B."/>
            <person name="Panabieres F."/>
            <person name="Shan W."/>
            <person name="Tripathy S."/>
            <person name="Grunwald N."/>
            <person name="Machado M."/>
            <person name="Johnson C.S."/>
            <person name="Arredondo F."/>
            <person name="Hong C."/>
            <person name="Coffey M."/>
            <person name="Young S.K."/>
            <person name="Zeng Q."/>
            <person name="Gargeya S."/>
            <person name="Fitzgerald M."/>
            <person name="Abouelleil A."/>
            <person name="Alvarado L."/>
            <person name="Chapman S.B."/>
            <person name="Gainer-Dewar J."/>
            <person name="Goldberg J."/>
            <person name="Griggs A."/>
            <person name="Gujja S."/>
            <person name="Hansen M."/>
            <person name="Howarth C."/>
            <person name="Imamovic A."/>
            <person name="Ireland A."/>
            <person name="Larimer J."/>
            <person name="McCowan C."/>
            <person name="Murphy C."/>
            <person name="Pearson M."/>
            <person name="Poon T.W."/>
            <person name="Priest M."/>
            <person name="Roberts A."/>
            <person name="Saif S."/>
            <person name="Shea T."/>
            <person name="Sykes S."/>
            <person name="Wortman J."/>
            <person name="Nusbaum C."/>
            <person name="Birren B."/>
        </authorList>
    </citation>
    <scope>NUCLEOTIDE SEQUENCE [LARGE SCALE GENOMIC DNA]</scope>
    <source>
        <strain evidence="2 3">P1569</strain>
    </source>
</reference>
<dbReference type="HOGENOM" id="CLU_559587_0_0_1"/>
<accession>V9EXI9</accession>
<dbReference type="AlphaFoldDB" id="V9EXI9"/>
<dbReference type="EMBL" id="ANIZ01002071">
    <property type="protein sequence ID" value="ETI42782.1"/>
    <property type="molecule type" value="Genomic_DNA"/>
</dbReference>
<dbReference type="InterPro" id="IPR012337">
    <property type="entry name" value="RNaseH-like_sf"/>
</dbReference>
<keyword evidence="3" id="KW-1185">Reference proteome</keyword>
<dbReference type="PANTHER" id="PTHR40866">
    <property type="entry name" value="BED-TYPE DOMAIN-CONTAINING PROTEIN"/>
    <property type="match status" value="1"/>
</dbReference>
<protein>
    <recommendedName>
        <fullName evidence="4">HAT C-terminal dimerisation domain-containing protein</fullName>
    </recommendedName>
</protein>
<sequence length="488" mass="55546">MATELLMAIPLANGKTRLVRALADFGSSSSICSYALLPHPCKGAESRGYDCIIGRDLILSLKLNFDFERRVMEWDGLEVPMRLRVNLASERYVYESPASVQAAKKRMVQILDAKYAKVNLDSCIPDHLDSNQQHALRKLLELFDDLNEAGLGKKLFRTNSIHIFYRYFVCNYCSARHKQIPSSGYANMISHFKDKHPGYVEDYKSHQSRQAGLHRTFGFVNPTASNMYRWIEWVVARNMPLSEVDDPFTRGMSKLQPVCSKTLKRYMTLLVAAVEAKITAEMSGQYGYMYDASTFYLENYVDNIKHVEDVFDLIPKAAMHRRIEALLKKIYVSSRRFPTTKAKLSATATIVHFPTFEAAAVKVNNGEVGSLTASERKAIKRFEVETASASSGRKRKRRDDDEKEEDFATSVLRAKKASGRQTSASYSKLIEKLPPTSSRCERLFSQAKLVLTPQRASLLPVNFEMLMFLRANRSYWDVGMVQDVHEQM</sequence>
<proteinExistence type="predicted"/>
<dbReference type="PANTHER" id="PTHR40866:SF1">
    <property type="entry name" value="BED-TYPE DOMAIN-CONTAINING PROTEIN"/>
    <property type="match status" value="1"/>
</dbReference>
<dbReference type="SUPFAM" id="SSF53098">
    <property type="entry name" value="Ribonuclease H-like"/>
    <property type="match status" value="1"/>
</dbReference>
<name>V9EXI9_PHYNI</name>
<evidence type="ECO:0008006" key="4">
    <source>
        <dbReference type="Google" id="ProtNLM"/>
    </source>
</evidence>
<dbReference type="OrthoDB" id="91831at2759"/>
<comment type="caution">
    <text evidence="2">The sequence shown here is derived from an EMBL/GenBank/DDBJ whole genome shotgun (WGS) entry which is preliminary data.</text>
</comment>
<dbReference type="Proteomes" id="UP000018721">
    <property type="component" value="Unassembled WGS sequence"/>
</dbReference>
<feature type="region of interest" description="Disordered" evidence="1">
    <location>
        <begin position="389"/>
        <end position="419"/>
    </location>
</feature>
<evidence type="ECO:0000256" key="1">
    <source>
        <dbReference type="SAM" id="MobiDB-lite"/>
    </source>
</evidence>